<dbReference type="InterPro" id="IPR012334">
    <property type="entry name" value="Pectin_lyas_fold"/>
</dbReference>
<dbReference type="Pfam" id="PF00112">
    <property type="entry name" value="Peptidase_C1"/>
    <property type="match status" value="1"/>
</dbReference>
<dbReference type="EMBL" id="FNCA01000011">
    <property type="protein sequence ID" value="SDG29055.1"/>
    <property type="molecule type" value="Genomic_DNA"/>
</dbReference>
<dbReference type="Pfam" id="PF18560">
    <property type="entry name" value="Lectin_like"/>
    <property type="match status" value="1"/>
</dbReference>
<dbReference type="SUPFAM" id="SSF54001">
    <property type="entry name" value="Cysteine proteinases"/>
    <property type="match status" value="1"/>
</dbReference>
<evidence type="ECO:0000313" key="4">
    <source>
        <dbReference type="EMBL" id="SDG29055.1"/>
    </source>
</evidence>
<dbReference type="InterPro" id="IPR013128">
    <property type="entry name" value="Peptidase_C1A"/>
</dbReference>
<sequence>MMYLLKGCGYKMKKQLKYYGLSLIFCLIIFFTIISVNAAEVDSQTELSSSDISNGSQLSMAPLNPAFLQYQEELEQSQNDASGADNLMSVSSLVLPVSQSNLLFSNENESSDIFTPSNGYMPSPVDLSHLSPVSMDALLADDTIRTSGLELMGSEVSYPSRYDLRDENGVTAVRDQGQAGSCWAHASIASLESYLLYNRSETWDFSENNVKNTLASSYPNGFDRDADGGGSPFMTAAYLTRWDGPVLESDDPYNDLSGISPSDITVAKHVQEVLMLPELNHSDDIFRWGLTNYGAIAIFMEFYDSSMNLENNSYYFSSDPDEVDSGNHLVTLVGWDDNYSKYNFTPTAPDDGAYIIKNSWGDNWGEDGYFYISYYDNTLQYSCTIFTAENVSDFDHIYQYDELGLVNDYGFSNTTGYGANIFTASTNETLEAVSFYTTDSNSFYNISVYLDPVSGPINSSGPVSVQNGTMAIAGYHTIDLDTNVSLNAGQNFSVVVNFTTPAYNYPLPVEYPMSGWSSNAHAEAGQSYVSSNGNEWEDISESDANVCIKAFTTENKEPQTAFVAGTRYVHVNESVDFHDASLFSPESWEWDFGDNSTSSVQNPLHSYSDAGVYNVSLNASNSFGNNISTRTSFIHVLNSTIVVNSSGSADFTTIREAVDAASDGDTIVVESGTYNENLYFKNDNISLVSSTGNPEDVRIISSSSSHVVIYVKANYITISGISAEDGSTAIVVDSSIGCNISNCYAFGSTYGIYLYNSQDNSVSNCTSYENSYGLRLSSSMNNVLANNSMNNNTLNSYFDSNVNIVGTSNLVDGKPIYYLVNSSDQVIDASSNAGLVYLFNCSNITVEDLEIENNYCGFYLYDSNNVSIENCTSTGNRYGVYLSSSSDNNTIYSCNISEISTYGLLLAECSNNLIYNNYFNNSNNVYISGVGSNEWNSIMTNGTNIINGSYLGGNFWATPAGTGWSQTEYSVGNGFCAAYEITDDGNNTDYLPLTLNSVQPTVSGDSSNQNNDDGIRVKIATTTSSPSNVIATDSSVRFVGRDAEVQYVFSKDNTPVNEISFESDVNEGYIMASVSLLNELPESSPAPTSVTVYQGMEILLGDKDFSSGIGDAKISFSVSKEWLESNGFGEGDIRMEHFSDDIWNKLPTVVTGEDDEYFYFEATTTGFSPFMICADNTTVSADNNVQTADSAIVASSPGSTATNEDIQVTNENDSSDSGNLLSIFVILLIVGAIGVIYWKKGIKR</sequence>
<gene>
    <name evidence="4" type="ORF">SAMN04488589_2604</name>
</gene>
<dbReference type="Gene3D" id="3.90.70.10">
    <property type="entry name" value="Cysteine proteinases"/>
    <property type="match status" value="1"/>
</dbReference>
<dbReference type="InterPro" id="IPR038765">
    <property type="entry name" value="Papain-like_cys_pep_sf"/>
</dbReference>
<dbReference type="CDD" id="cd00146">
    <property type="entry name" value="PKD"/>
    <property type="match status" value="1"/>
</dbReference>
<dbReference type="PANTHER" id="PTHR12411">
    <property type="entry name" value="CYSTEINE PROTEASE FAMILY C1-RELATED"/>
    <property type="match status" value="1"/>
</dbReference>
<dbReference type="SMART" id="SM00089">
    <property type="entry name" value="PKD"/>
    <property type="match status" value="1"/>
</dbReference>
<dbReference type="InterPro" id="IPR040528">
    <property type="entry name" value="Lectin-like"/>
</dbReference>
<dbReference type="NCBIfam" id="TIGR04213">
    <property type="entry name" value="PGF_pre_PGF"/>
    <property type="match status" value="1"/>
</dbReference>
<evidence type="ECO:0000256" key="1">
    <source>
        <dbReference type="ARBA" id="ARBA00008455"/>
    </source>
</evidence>
<dbReference type="InterPro" id="IPR011050">
    <property type="entry name" value="Pectin_lyase_fold/virulence"/>
</dbReference>
<dbReference type="Pfam" id="PF18911">
    <property type="entry name" value="PKD_4"/>
    <property type="match status" value="1"/>
</dbReference>
<dbReference type="InterPro" id="IPR000169">
    <property type="entry name" value="Pept_cys_AS"/>
</dbReference>
<dbReference type="NCBIfam" id="TIGR03804">
    <property type="entry name" value="para_beta_helix"/>
    <property type="match status" value="4"/>
</dbReference>
<dbReference type="SMART" id="SM00645">
    <property type="entry name" value="Pept_C1"/>
    <property type="match status" value="1"/>
</dbReference>
<dbReference type="Proteomes" id="UP000199259">
    <property type="component" value="Unassembled WGS sequence"/>
</dbReference>
<dbReference type="CDD" id="cd02619">
    <property type="entry name" value="Peptidase_C1"/>
    <property type="match status" value="1"/>
</dbReference>
<accession>A0A7Z7FDP9</accession>
<dbReference type="Gene3D" id="2.160.20.10">
    <property type="entry name" value="Single-stranded right-handed beta-helix, Pectin lyase-like"/>
    <property type="match status" value="2"/>
</dbReference>
<dbReference type="PROSITE" id="PS00139">
    <property type="entry name" value="THIOL_PROTEASE_CYS"/>
    <property type="match status" value="1"/>
</dbReference>
<dbReference type="InterPro" id="IPR007742">
    <property type="entry name" value="NosD_dom"/>
</dbReference>
<dbReference type="InterPro" id="IPR026453">
    <property type="entry name" value="PGF_pre_PGF"/>
</dbReference>
<keyword evidence="2" id="KW-0472">Membrane</keyword>
<proteinExistence type="inferred from homology"/>
<dbReference type="InterPro" id="IPR022409">
    <property type="entry name" value="PKD/Chitinase_dom"/>
</dbReference>
<dbReference type="Pfam" id="PF05048">
    <property type="entry name" value="NosD"/>
    <property type="match status" value="1"/>
</dbReference>
<keyword evidence="5" id="KW-1185">Reference proteome</keyword>
<dbReference type="InterPro" id="IPR035986">
    <property type="entry name" value="PKD_dom_sf"/>
</dbReference>
<dbReference type="InterPro" id="IPR000668">
    <property type="entry name" value="Peptidase_C1A_C"/>
</dbReference>
<reference evidence="4 5" key="1">
    <citation type="submission" date="2016-10" db="EMBL/GenBank/DDBJ databases">
        <authorList>
            <person name="Varghese N."/>
            <person name="Submissions S."/>
        </authorList>
    </citation>
    <scope>NUCLEOTIDE SEQUENCE [LARGE SCALE GENOMIC DNA]</scope>
    <source>
        <strain evidence="4 5">PL 12/M</strain>
    </source>
</reference>
<dbReference type="SUPFAM" id="SSF51126">
    <property type="entry name" value="Pectin lyase-like"/>
    <property type="match status" value="2"/>
</dbReference>
<dbReference type="InterPro" id="IPR000601">
    <property type="entry name" value="PKD_dom"/>
</dbReference>
<comment type="caution">
    <text evidence="4">The sequence shown here is derived from an EMBL/GenBank/DDBJ whole genome shotgun (WGS) entry which is preliminary data.</text>
</comment>
<dbReference type="InterPro" id="IPR013783">
    <property type="entry name" value="Ig-like_fold"/>
</dbReference>
<name>A0A7Z7FDP9_9EURY</name>
<dbReference type="GO" id="GO:0006508">
    <property type="term" value="P:proteolysis"/>
    <property type="evidence" value="ECO:0007669"/>
    <property type="project" value="InterPro"/>
</dbReference>
<dbReference type="SMART" id="SM00710">
    <property type="entry name" value="PbH1"/>
    <property type="match status" value="8"/>
</dbReference>
<dbReference type="AlphaFoldDB" id="A0A7Z7FDP9"/>
<keyword evidence="2" id="KW-0812">Transmembrane</keyword>
<comment type="similarity">
    <text evidence="1">Belongs to the peptidase C1 family.</text>
</comment>
<dbReference type="InterPro" id="IPR022441">
    <property type="entry name" value="Para_beta_helix_rpt-2"/>
</dbReference>
<evidence type="ECO:0000259" key="3">
    <source>
        <dbReference type="PROSITE" id="PS50093"/>
    </source>
</evidence>
<keyword evidence="2" id="KW-1133">Transmembrane helix</keyword>
<dbReference type="Gene3D" id="2.60.40.10">
    <property type="entry name" value="Immunoglobulins"/>
    <property type="match status" value="1"/>
</dbReference>
<dbReference type="InterPro" id="IPR006626">
    <property type="entry name" value="PbH1"/>
</dbReference>
<evidence type="ECO:0000256" key="2">
    <source>
        <dbReference type="SAM" id="Phobius"/>
    </source>
</evidence>
<feature type="transmembrane region" description="Helical" evidence="2">
    <location>
        <begin position="1220"/>
        <end position="1238"/>
    </location>
</feature>
<organism evidence="4 5">
    <name type="scientific">Methanolobus vulcani</name>
    <dbReference type="NCBI Taxonomy" id="38026"/>
    <lineage>
        <taxon>Archaea</taxon>
        <taxon>Methanobacteriati</taxon>
        <taxon>Methanobacteriota</taxon>
        <taxon>Stenosarchaea group</taxon>
        <taxon>Methanomicrobia</taxon>
        <taxon>Methanosarcinales</taxon>
        <taxon>Methanosarcinaceae</taxon>
        <taxon>Methanolobus</taxon>
    </lineage>
</organism>
<dbReference type="GO" id="GO:0008234">
    <property type="term" value="F:cysteine-type peptidase activity"/>
    <property type="evidence" value="ECO:0007669"/>
    <property type="project" value="InterPro"/>
</dbReference>
<dbReference type="PROSITE" id="PS50093">
    <property type="entry name" value="PKD"/>
    <property type="match status" value="1"/>
</dbReference>
<dbReference type="SUPFAM" id="SSF49299">
    <property type="entry name" value="PKD domain"/>
    <property type="match status" value="1"/>
</dbReference>
<evidence type="ECO:0000313" key="5">
    <source>
        <dbReference type="Proteomes" id="UP000199259"/>
    </source>
</evidence>
<protein>
    <submittedName>
        <fullName evidence="4">PGF-pre-PGF domain-containing protein</fullName>
    </submittedName>
</protein>
<feature type="domain" description="PKD" evidence="3">
    <location>
        <begin position="558"/>
        <end position="641"/>
    </location>
</feature>